<keyword evidence="9" id="KW-0288">FMN</keyword>
<reference evidence="16 17" key="2">
    <citation type="submission" date="2017-06" db="EMBL/GenBank/DDBJ databases">
        <authorList>
            <person name="Kim H.J."/>
            <person name="Triplett B.A."/>
        </authorList>
    </citation>
    <scope>NUCLEOTIDE SEQUENCE [LARGE SCALE GENOMIC DNA]</scope>
    <source>
        <strain evidence="16 17">BZC3</strain>
    </source>
</reference>
<comment type="pathway">
    <text evidence="4">Pyrimidine metabolism; UMP biosynthesis via de novo pathway; orotate from (S)-dihydroorotate (quinone route): step 1/1.</text>
</comment>
<dbReference type="GO" id="GO:0044205">
    <property type="term" value="P:'de novo' UMP biosynthetic process"/>
    <property type="evidence" value="ECO:0007669"/>
    <property type="project" value="UniProtKB-UniPathway"/>
</dbReference>
<dbReference type="InterPro" id="IPR005719">
    <property type="entry name" value="Dihydroorotate_DH_2"/>
</dbReference>
<evidence type="ECO:0000313" key="17">
    <source>
        <dbReference type="Proteomes" id="UP000197024"/>
    </source>
</evidence>
<dbReference type="PIRSF" id="PIRSF000164">
    <property type="entry name" value="DHO_oxidase"/>
    <property type="match status" value="1"/>
</dbReference>
<evidence type="ECO:0000256" key="11">
    <source>
        <dbReference type="ARBA" id="ARBA00023002"/>
    </source>
</evidence>
<comment type="catalytic activity">
    <reaction evidence="13">
        <text>(S)-dihydroorotate + a quinone = orotate + a quinol</text>
        <dbReference type="Rhea" id="RHEA:30187"/>
        <dbReference type="ChEBI" id="CHEBI:24646"/>
        <dbReference type="ChEBI" id="CHEBI:30839"/>
        <dbReference type="ChEBI" id="CHEBI:30864"/>
        <dbReference type="ChEBI" id="CHEBI:132124"/>
        <dbReference type="EC" id="1.3.5.2"/>
    </reaction>
</comment>
<dbReference type="RefSeq" id="WP_088410355.1">
    <property type="nucleotide sequence ID" value="NZ_CP021995.1"/>
</dbReference>
<evidence type="ECO:0000256" key="14">
    <source>
        <dbReference type="NCBIfam" id="TIGR01036"/>
    </source>
</evidence>
<keyword evidence="12" id="KW-0472">Membrane</keyword>
<dbReference type="SUPFAM" id="SSF51395">
    <property type="entry name" value="FMN-linked oxidoreductases"/>
    <property type="match status" value="1"/>
</dbReference>
<dbReference type="GO" id="GO:0016020">
    <property type="term" value="C:membrane"/>
    <property type="evidence" value="ECO:0007669"/>
    <property type="project" value="UniProtKB-SubCell"/>
</dbReference>
<proteinExistence type="inferred from homology"/>
<dbReference type="STRING" id="293.GCA_000988015_01971"/>
<keyword evidence="10" id="KW-0665">Pyrimidine biosynthesis</keyword>
<dbReference type="EMBL" id="CP021995">
    <property type="protein sequence ID" value="ASD26343.1"/>
    <property type="molecule type" value="Genomic_DNA"/>
</dbReference>
<evidence type="ECO:0000256" key="9">
    <source>
        <dbReference type="ARBA" id="ARBA00022643"/>
    </source>
</evidence>
<name>A0A1Z3LVX6_BREDI</name>
<dbReference type="PROSITE" id="PS00911">
    <property type="entry name" value="DHODEHASE_1"/>
    <property type="match status" value="1"/>
</dbReference>
<comment type="cofactor">
    <cofactor evidence="1">
        <name>FMN</name>
        <dbReference type="ChEBI" id="CHEBI:58210"/>
    </cofactor>
</comment>
<comment type="similarity">
    <text evidence="5">Belongs to the dihydroorotate dehydrogenase family. Type 2 subfamily.</text>
</comment>
<dbReference type="NCBIfam" id="TIGR01036">
    <property type="entry name" value="pyrD_sub2"/>
    <property type="match status" value="1"/>
</dbReference>
<dbReference type="InterPro" id="IPR012135">
    <property type="entry name" value="Dihydroorotate_DH_1_2"/>
</dbReference>
<dbReference type="InterPro" id="IPR005720">
    <property type="entry name" value="Dihydroorotate_DH_cat"/>
</dbReference>
<dbReference type="EC" id="1.3.5.2" evidence="6 14"/>
<evidence type="ECO:0000256" key="4">
    <source>
        <dbReference type="ARBA" id="ARBA00005161"/>
    </source>
</evidence>
<evidence type="ECO:0000256" key="7">
    <source>
        <dbReference type="ARBA" id="ARBA00018366"/>
    </source>
</evidence>
<dbReference type="Gene3D" id="3.20.20.70">
    <property type="entry name" value="Aldolase class I"/>
    <property type="match status" value="1"/>
</dbReference>
<evidence type="ECO:0000256" key="6">
    <source>
        <dbReference type="ARBA" id="ARBA00012791"/>
    </source>
</evidence>
<accession>A0A1Z3LVX6</accession>
<dbReference type="PANTHER" id="PTHR48109:SF4">
    <property type="entry name" value="DIHYDROOROTATE DEHYDROGENASE (QUINONE), MITOCHONDRIAL"/>
    <property type="match status" value="1"/>
</dbReference>
<feature type="domain" description="Dihydroorotate dehydrogenase catalytic" evidence="15">
    <location>
        <begin position="42"/>
        <end position="329"/>
    </location>
</feature>
<evidence type="ECO:0000256" key="13">
    <source>
        <dbReference type="ARBA" id="ARBA00048639"/>
    </source>
</evidence>
<dbReference type="GO" id="GO:0106430">
    <property type="term" value="F:dihydroorotate dehydrogenase (quinone) activity"/>
    <property type="evidence" value="ECO:0007669"/>
    <property type="project" value="UniProtKB-EC"/>
</dbReference>
<dbReference type="AlphaFoldDB" id="A0A1Z3LVX6"/>
<dbReference type="InterPro" id="IPR013785">
    <property type="entry name" value="Aldolase_TIM"/>
</dbReference>
<evidence type="ECO:0000256" key="12">
    <source>
        <dbReference type="ARBA" id="ARBA00023136"/>
    </source>
</evidence>
<evidence type="ECO:0000259" key="15">
    <source>
        <dbReference type="Pfam" id="PF01180"/>
    </source>
</evidence>
<protein>
    <recommendedName>
        <fullName evidence="7 14">Dihydroorotate dehydrogenase (quinone)</fullName>
        <ecNumber evidence="6 14">1.3.5.2</ecNumber>
    </recommendedName>
</protein>
<evidence type="ECO:0000256" key="1">
    <source>
        <dbReference type="ARBA" id="ARBA00001917"/>
    </source>
</evidence>
<evidence type="ECO:0000256" key="3">
    <source>
        <dbReference type="ARBA" id="ARBA00004370"/>
    </source>
</evidence>
<gene>
    <name evidence="16" type="ORF">CD943_05225</name>
</gene>
<dbReference type="PROSITE" id="PS00912">
    <property type="entry name" value="DHODEHASE_2"/>
    <property type="match status" value="1"/>
</dbReference>
<reference evidence="16 17" key="1">
    <citation type="submission" date="2017-06" db="EMBL/GenBank/DDBJ databases">
        <title>Biodegradation of gentamicin by bacterial consortia AMQD4 in synthetic medium and raw gentamicin sewage.</title>
        <authorList>
            <person name="Chang H."/>
            <person name="Feng Y."/>
            <person name="Li Z."/>
            <person name="Xue J."/>
            <person name="Cheng D."/>
        </authorList>
    </citation>
    <scope>NUCLEOTIDE SEQUENCE [LARGE SCALE GENOMIC DNA]</scope>
    <source>
        <strain evidence="16 17">BZC3</strain>
    </source>
</reference>
<dbReference type="InterPro" id="IPR050074">
    <property type="entry name" value="DHO_dehydrogenase"/>
</dbReference>
<dbReference type="GO" id="GO:0005737">
    <property type="term" value="C:cytoplasm"/>
    <property type="evidence" value="ECO:0007669"/>
    <property type="project" value="InterPro"/>
</dbReference>
<dbReference type="CDD" id="cd04738">
    <property type="entry name" value="DHOD_2_like"/>
    <property type="match status" value="1"/>
</dbReference>
<evidence type="ECO:0000256" key="8">
    <source>
        <dbReference type="ARBA" id="ARBA00022630"/>
    </source>
</evidence>
<keyword evidence="11" id="KW-0560">Oxidoreductase</keyword>
<dbReference type="Proteomes" id="UP000197024">
    <property type="component" value="Chromosome"/>
</dbReference>
<evidence type="ECO:0000313" key="16">
    <source>
        <dbReference type="EMBL" id="ASD26343.1"/>
    </source>
</evidence>
<dbReference type="UniPathway" id="UPA00070">
    <property type="reaction ID" value="UER00946"/>
</dbReference>
<comment type="function">
    <text evidence="2">Catalyzes the conversion of dihydroorotate to orotate with quinone as electron acceptor.</text>
</comment>
<organism evidence="16 17">
    <name type="scientific">Brevundimonas diminuta</name>
    <name type="common">Pseudomonas diminuta</name>
    <dbReference type="NCBI Taxonomy" id="293"/>
    <lineage>
        <taxon>Bacteria</taxon>
        <taxon>Pseudomonadati</taxon>
        <taxon>Pseudomonadota</taxon>
        <taxon>Alphaproteobacteria</taxon>
        <taxon>Caulobacterales</taxon>
        <taxon>Caulobacteraceae</taxon>
        <taxon>Brevundimonas</taxon>
    </lineage>
</organism>
<evidence type="ECO:0000256" key="2">
    <source>
        <dbReference type="ARBA" id="ARBA00003125"/>
    </source>
</evidence>
<dbReference type="InterPro" id="IPR001295">
    <property type="entry name" value="Dihydroorotate_DH_CS"/>
</dbReference>
<keyword evidence="8" id="KW-0285">Flavoprotein</keyword>
<sequence length="345" mass="35994">MSLTDLGAWALRQLDPETAHRLAIRALQMTPLPAPGADDPILKATIAGLEMSNPVGLAAGLDKNSEALEGLSRLGFGAVECGSVTPRAQPGNPKPRLFRLAEDRAIINRMGFNNEGLEPFAARLARRPTRTAIGANLGANKDTEDKAADYVAGLRRLAGLADYFTVNISSPNTPGLRALQGREALDDLLGRIHEARPADGAPVFLKIAPDLIGEEIGMIVEASIAHRIDALIVSNTTLERPASLRSAYKGEAGGLSGAPLKPFAQKALEAAAEAAGGRLPLIAVGGIADGADAYVRIRAGASAVQVYSALIYEGPGMVGRIKRDLAARLRADGFASMAEATASGR</sequence>
<comment type="subcellular location">
    <subcellularLocation>
        <location evidence="3">Membrane</location>
    </subcellularLocation>
</comment>
<evidence type="ECO:0000256" key="10">
    <source>
        <dbReference type="ARBA" id="ARBA00022975"/>
    </source>
</evidence>
<dbReference type="NCBIfam" id="NF003645">
    <property type="entry name" value="PRK05286.1-2"/>
    <property type="match status" value="1"/>
</dbReference>
<dbReference type="GO" id="GO:0006207">
    <property type="term" value="P:'de novo' pyrimidine nucleobase biosynthetic process"/>
    <property type="evidence" value="ECO:0007669"/>
    <property type="project" value="UniProtKB-UniRule"/>
</dbReference>
<evidence type="ECO:0000256" key="5">
    <source>
        <dbReference type="ARBA" id="ARBA00005359"/>
    </source>
</evidence>
<dbReference type="Pfam" id="PF01180">
    <property type="entry name" value="DHO_dh"/>
    <property type="match status" value="1"/>
</dbReference>
<dbReference type="PANTHER" id="PTHR48109">
    <property type="entry name" value="DIHYDROOROTATE DEHYDROGENASE (QUINONE), MITOCHONDRIAL-RELATED"/>
    <property type="match status" value="1"/>
</dbReference>
<dbReference type="NCBIfam" id="NF003652">
    <property type="entry name" value="PRK05286.2-5"/>
    <property type="match status" value="1"/>
</dbReference>